<dbReference type="EMBL" id="CP009286">
    <property type="protein sequence ID" value="AIQ65677.1"/>
    <property type="molecule type" value="Genomic_DNA"/>
</dbReference>
<dbReference type="InterPro" id="IPR036812">
    <property type="entry name" value="NAD(P)_OxRdtase_dom_sf"/>
</dbReference>
<dbReference type="OrthoDB" id="9773828at2"/>
<feature type="domain" description="NADP-dependent oxidoreductase" evidence="1">
    <location>
        <begin position="13"/>
        <end position="290"/>
    </location>
</feature>
<keyword evidence="3" id="KW-1185">Reference proteome</keyword>
<dbReference type="Pfam" id="PF00248">
    <property type="entry name" value="Aldo_ket_red"/>
    <property type="match status" value="1"/>
</dbReference>
<proteinExistence type="predicted"/>
<dbReference type="AlphaFoldDB" id="A0A089LXM5"/>
<accession>A0A089LXM5</accession>
<dbReference type="RefSeq" id="WP_038698933.1">
    <property type="nucleotide sequence ID" value="NZ_CP009286.1"/>
</dbReference>
<evidence type="ECO:0000313" key="2">
    <source>
        <dbReference type="EMBL" id="AIQ65677.1"/>
    </source>
</evidence>
<dbReference type="GO" id="GO:0005829">
    <property type="term" value="C:cytosol"/>
    <property type="evidence" value="ECO:0007669"/>
    <property type="project" value="TreeGrafter"/>
</dbReference>
<name>A0A089LXM5_9BACL</name>
<dbReference type="KEGG" id="pste:PSTEL_23770"/>
<dbReference type="Proteomes" id="UP000029507">
    <property type="component" value="Chromosome"/>
</dbReference>
<gene>
    <name evidence="2" type="ORF">PSTEL_23770</name>
</gene>
<dbReference type="Gene3D" id="3.20.20.100">
    <property type="entry name" value="NADP-dependent oxidoreductase domain"/>
    <property type="match status" value="1"/>
</dbReference>
<evidence type="ECO:0000313" key="3">
    <source>
        <dbReference type="Proteomes" id="UP000029507"/>
    </source>
</evidence>
<organism evidence="2 3">
    <name type="scientific">Paenibacillus stellifer</name>
    <dbReference type="NCBI Taxonomy" id="169760"/>
    <lineage>
        <taxon>Bacteria</taxon>
        <taxon>Bacillati</taxon>
        <taxon>Bacillota</taxon>
        <taxon>Bacilli</taxon>
        <taxon>Bacillales</taxon>
        <taxon>Paenibacillaceae</taxon>
        <taxon>Paenibacillus</taxon>
    </lineage>
</organism>
<sequence>MRVQLNKQLSISKIVIGCMRMNDWKLSTMEIVQFIEWCVERGITTFDHADIYGGDHRNEELFGEALRMQPSLREKIQIVTKCDICVPNDKNPGIKTRFFNTDKQYILTQVNESLDKLRCDYVDLLLIHMFDLLIDPSELNETLQQLRNEGKVKYFGLSNHNPLEFDALQKYTDIQFVTNQFMLNPLGIENYLNGIMTHCLKAGISPMIWSPLAGGRIFKPDNPKEESMKNVLEDIRQELKLETVDEVVYKWIFRHSSNPAIVLRTGKKERIERAIRSASGEEMTREQWYKILIEAGYKLW</sequence>
<dbReference type="PANTHER" id="PTHR43364">
    <property type="entry name" value="NADH-SPECIFIC METHYLGLYOXAL REDUCTASE-RELATED"/>
    <property type="match status" value="1"/>
</dbReference>
<dbReference type="SUPFAM" id="SSF51430">
    <property type="entry name" value="NAD(P)-linked oxidoreductase"/>
    <property type="match status" value="1"/>
</dbReference>
<evidence type="ECO:0000259" key="1">
    <source>
        <dbReference type="Pfam" id="PF00248"/>
    </source>
</evidence>
<protein>
    <recommendedName>
        <fullName evidence="1">NADP-dependent oxidoreductase domain-containing protein</fullName>
    </recommendedName>
</protein>
<dbReference type="PANTHER" id="PTHR43364:SF1">
    <property type="entry name" value="OXIDOREDUCTASE YDHF"/>
    <property type="match status" value="1"/>
</dbReference>
<dbReference type="InterPro" id="IPR050523">
    <property type="entry name" value="AKR_Detox_Biosynth"/>
</dbReference>
<reference evidence="2 3" key="1">
    <citation type="submission" date="2014-08" db="EMBL/GenBank/DDBJ databases">
        <title>Comparative genomics of the Paenibacillus odorifer group.</title>
        <authorList>
            <person name="den Bakker H.C."/>
            <person name="Tsai Y.-C."/>
            <person name="Martin N."/>
            <person name="Korlach J."/>
            <person name="Wiedmann M."/>
        </authorList>
    </citation>
    <scope>NUCLEOTIDE SEQUENCE [LARGE SCALE GENOMIC DNA]</scope>
    <source>
        <strain evidence="2 3">DSM 14472</strain>
    </source>
</reference>
<dbReference type="HOGENOM" id="CLU_023205_8_0_9"/>
<dbReference type="InterPro" id="IPR023210">
    <property type="entry name" value="NADP_OxRdtase_dom"/>
</dbReference>